<gene>
    <name evidence="1" type="ORF">DSM19430T_23530</name>
</gene>
<dbReference type="InterPro" id="IPR018755">
    <property type="entry name" value="Phage_Mu_Gp48"/>
</dbReference>
<dbReference type="Pfam" id="PF10076">
    <property type="entry name" value="Phage_Mu_Gp48"/>
    <property type="match status" value="1"/>
</dbReference>
<accession>A0A7J0BVC6</accession>
<organism evidence="1 2">
    <name type="scientific">Desulfovibrio psychrotolerans</name>
    <dbReference type="NCBI Taxonomy" id="415242"/>
    <lineage>
        <taxon>Bacteria</taxon>
        <taxon>Pseudomonadati</taxon>
        <taxon>Thermodesulfobacteriota</taxon>
        <taxon>Desulfovibrionia</taxon>
        <taxon>Desulfovibrionales</taxon>
        <taxon>Desulfovibrionaceae</taxon>
        <taxon>Desulfovibrio</taxon>
    </lineage>
</organism>
<keyword evidence="2" id="KW-1185">Reference proteome</keyword>
<comment type="caution">
    <text evidence="1">The sequence shown here is derived from an EMBL/GenBank/DDBJ whole genome shotgun (WGS) entry which is preliminary data.</text>
</comment>
<proteinExistence type="predicted"/>
<protein>
    <submittedName>
        <fullName evidence="1">Tail protein</fullName>
    </submittedName>
</protein>
<evidence type="ECO:0000313" key="1">
    <source>
        <dbReference type="EMBL" id="GFM37669.1"/>
    </source>
</evidence>
<dbReference type="EMBL" id="BLVP01000009">
    <property type="protein sequence ID" value="GFM37669.1"/>
    <property type="molecule type" value="Genomic_DNA"/>
</dbReference>
<sequence length="199" mass="22130">MPNADQYLIQMQALLPLGDAWPRDPDAVLTLLLAGIAGDMARVDGRCTDLIEETDPRTTLELLSEWEAFAGLPDACTASVATSLGERRRSLWAALTQKDGLSLNYFQRLAERLGYSVTIIGRGRPFICGRSRCGHVLGGGHIERLVWRVTINGPRIQRFRCGSSRAGDRLTRIVRATDLECLLRRMNPAHLELVIAYQD</sequence>
<evidence type="ECO:0000313" key="2">
    <source>
        <dbReference type="Proteomes" id="UP000503820"/>
    </source>
</evidence>
<name>A0A7J0BVC6_9BACT</name>
<dbReference type="AlphaFoldDB" id="A0A7J0BVC6"/>
<dbReference type="Proteomes" id="UP000503820">
    <property type="component" value="Unassembled WGS sequence"/>
</dbReference>
<reference evidence="1 2" key="1">
    <citation type="submission" date="2020-05" db="EMBL/GenBank/DDBJ databases">
        <title>Draft genome sequence of Desulfovibrio psychrotolerans JS1T.</title>
        <authorList>
            <person name="Ueno A."/>
            <person name="Tamazawa S."/>
            <person name="Tamamura S."/>
            <person name="Murakami T."/>
            <person name="Kiyama T."/>
            <person name="Inomata H."/>
            <person name="Amano Y."/>
            <person name="Miyakawa K."/>
            <person name="Tamaki H."/>
            <person name="Naganuma T."/>
            <person name="Kaneko K."/>
        </authorList>
    </citation>
    <scope>NUCLEOTIDE SEQUENCE [LARGE SCALE GENOMIC DNA]</scope>
    <source>
        <strain evidence="1 2">JS1</strain>
    </source>
</reference>
<dbReference type="RefSeq" id="WP_243451371.1">
    <property type="nucleotide sequence ID" value="NZ_BLVP01000009.1"/>
</dbReference>